<protein>
    <submittedName>
        <fullName evidence="3">LysM peptidoglycan-binding domain-containing protein</fullName>
    </submittedName>
</protein>
<dbReference type="SMART" id="SM00257">
    <property type="entry name" value="LysM"/>
    <property type="match status" value="4"/>
</dbReference>
<dbReference type="RefSeq" id="WP_266070328.1">
    <property type="nucleotide sequence ID" value="NZ_JAPJDA010000020.1"/>
</dbReference>
<evidence type="ECO:0000256" key="1">
    <source>
        <dbReference type="SAM" id="SignalP"/>
    </source>
</evidence>
<dbReference type="PANTHER" id="PTHR33734">
    <property type="entry name" value="LYSM DOMAIN-CONTAINING GPI-ANCHORED PROTEIN 2"/>
    <property type="match status" value="1"/>
</dbReference>
<dbReference type="SUPFAM" id="SSF54106">
    <property type="entry name" value="LysM domain"/>
    <property type="match status" value="4"/>
</dbReference>
<feature type="domain" description="LysM" evidence="2">
    <location>
        <begin position="159"/>
        <end position="209"/>
    </location>
</feature>
<dbReference type="AlphaFoldDB" id="A0A9X3CYD5"/>
<dbReference type="PROSITE" id="PS51782">
    <property type="entry name" value="LYSM"/>
    <property type="match status" value="4"/>
</dbReference>
<evidence type="ECO:0000259" key="2">
    <source>
        <dbReference type="PROSITE" id="PS51782"/>
    </source>
</evidence>
<dbReference type="CDD" id="cd00118">
    <property type="entry name" value="LysM"/>
    <property type="match status" value="4"/>
</dbReference>
<feature type="domain" description="LysM" evidence="2">
    <location>
        <begin position="218"/>
        <end position="261"/>
    </location>
</feature>
<keyword evidence="1" id="KW-0732">Signal</keyword>
<name>A0A9X3CYD5_9FLAO</name>
<proteinExistence type="predicted"/>
<keyword evidence="4" id="KW-1185">Reference proteome</keyword>
<dbReference type="Gene3D" id="3.10.350.10">
    <property type="entry name" value="LysM domain"/>
    <property type="match status" value="4"/>
</dbReference>
<gene>
    <name evidence="3" type="ORF">OQ279_12785</name>
</gene>
<dbReference type="Proteomes" id="UP001148482">
    <property type="component" value="Unassembled WGS sequence"/>
</dbReference>
<dbReference type="EMBL" id="JAPJDA010000020">
    <property type="protein sequence ID" value="MCX2839024.1"/>
    <property type="molecule type" value="Genomic_DNA"/>
</dbReference>
<comment type="caution">
    <text evidence="3">The sequence shown here is derived from an EMBL/GenBank/DDBJ whole genome shotgun (WGS) entry which is preliminary data.</text>
</comment>
<feature type="chain" id="PRO_5040925545" evidence="1">
    <location>
        <begin position="21"/>
        <end position="643"/>
    </location>
</feature>
<dbReference type="Gene3D" id="3.40.50.2300">
    <property type="match status" value="2"/>
</dbReference>
<dbReference type="SUPFAM" id="SSF53822">
    <property type="entry name" value="Periplasmic binding protein-like I"/>
    <property type="match status" value="1"/>
</dbReference>
<dbReference type="InterPro" id="IPR036779">
    <property type="entry name" value="LysM_dom_sf"/>
</dbReference>
<organism evidence="3 4">
    <name type="scientific">Salinimicrobium profundisediminis</name>
    <dbReference type="NCBI Taxonomy" id="2994553"/>
    <lineage>
        <taxon>Bacteria</taxon>
        <taxon>Pseudomonadati</taxon>
        <taxon>Bacteroidota</taxon>
        <taxon>Flavobacteriia</taxon>
        <taxon>Flavobacteriales</taxon>
        <taxon>Flavobacteriaceae</taxon>
        <taxon>Salinimicrobium</taxon>
    </lineage>
</organism>
<feature type="signal peptide" evidence="1">
    <location>
        <begin position="1"/>
        <end position="20"/>
    </location>
</feature>
<dbReference type="PANTHER" id="PTHR33734:SF22">
    <property type="entry name" value="MEMBRANE-BOUND LYTIC MUREIN TRANSGLYCOSYLASE D"/>
    <property type="match status" value="1"/>
</dbReference>
<evidence type="ECO:0000313" key="3">
    <source>
        <dbReference type="EMBL" id="MCX2839024.1"/>
    </source>
</evidence>
<evidence type="ECO:0000313" key="4">
    <source>
        <dbReference type="Proteomes" id="UP001148482"/>
    </source>
</evidence>
<dbReference type="Pfam" id="PF01476">
    <property type="entry name" value="LysM"/>
    <property type="match status" value="4"/>
</dbReference>
<dbReference type="InterPro" id="IPR028082">
    <property type="entry name" value="Peripla_BP_I"/>
</dbReference>
<dbReference type="InterPro" id="IPR018392">
    <property type="entry name" value="LysM"/>
</dbReference>
<accession>A0A9X3CYD5</accession>
<reference evidence="3" key="1">
    <citation type="submission" date="2022-11" db="EMBL/GenBank/DDBJ databases">
        <title>Salinimicrobium profundisediminis sp. nov., isolated from deep-sea sediment of the Mariana Trench.</title>
        <authorList>
            <person name="Fu H."/>
        </authorList>
    </citation>
    <scope>NUCLEOTIDE SEQUENCE</scope>
    <source>
        <strain evidence="3">MT39</strain>
    </source>
</reference>
<feature type="domain" description="LysM" evidence="2">
    <location>
        <begin position="24"/>
        <end position="67"/>
    </location>
</feature>
<feature type="domain" description="LysM" evidence="2">
    <location>
        <begin position="88"/>
        <end position="132"/>
    </location>
</feature>
<dbReference type="GO" id="GO:0008932">
    <property type="term" value="F:lytic endotransglycosylase activity"/>
    <property type="evidence" value="ECO:0007669"/>
    <property type="project" value="TreeGrafter"/>
</dbReference>
<sequence>MKKIAVLFLFLQMFAVQAFAQEYKYHIVKRGETTAEIARQYNISEETLFRYNPDARRGIQPDGKLVVPLNSGRDEDIQTSAQEDQKFVTHRVKRKETLFSLSQEYNVSIEDIKRFNKHLYSEELRRGEKIRIPKSTPAAIANNPNPSPSPSNIFDLSVKEHVVLPQETLYGISRKYNITIADLQRLNPNMQNLQPGMVITVRNGNVEKVVDVDGKLFKYYQVQPQETIFSLTRRFGISRDSLVSLNPALADGLKSGMVLKIPNIELAEGVGEYEAEEYVNLERKINNYKTKNLVVMLPFNKNKLVVTDTSDNYAERIKKDQVMQLSLDFYTGILMAVDSAKTLGISTDLTVLDTEQNPGKVNLLLNTQNFDNVDAVIGPLLQSTVETAARGLERRNIPVVSPLSKNQITALDNYLQTRPTDEMLREAMISFISENSAGKNLVIIADGSAAENRRRLSAAFPAARLVTPSEGGSINQAQVAGALDKTRPNWIILESSKIGVLSNATSYLNSIADAYKITLLTTDRNKSFESDNISNSHLGKLNFHYPSVDRNFDPEKNRNFIEKYVEKYGVVPNAAAVRGFDVTYDVLLRLASAENLYESLKTDSTTQYVENKFSYGIRPDGGYINNSVYILSYGRDLNLKVVR</sequence>